<accession>A0A2U1PIX0</accession>
<dbReference type="Pfam" id="PF13966">
    <property type="entry name" value="zf-RVT"/>
    <property type="match status" value="1"/>
</dbReference>
<evidence type="ECO:0000259" key="1">
    <source>
        <dbReference type="Pfam" id="PF13966"/>
    </source>
</evidence>
<dbReference type="EMBL" id="PKPP01001097">
    <property type="protein sequence ID" value="PWA85689.1"/>
    <property type="molecule type" value="Genomic_DNA"/>
</dbReference>
<evidence type="ECO:0000313" key="2">
    <source>
        <dbReference type="EMBL" id="PWA85689.1"/>
    </source>
</evidence>
<name>A0A2U1PIX0_ARTAN</name>
<keyword evidence="2" id="KW-0548">Nucleotidyltransferase</keyword>
<gene>
    <name evidence="2" type="ORF">CTI12_AA137330</name>
</gene>
<comment type="caution">
    <text evidence="2">The sequence shown here is derived from an EMBL/GenBank/DDBJ whole genome shotgun (WGS) entry which is preliminary data.</text>
</comment>
<proteinExistence type="predicted"/>
<dbReference type="Proteomes" id="UP000245207">
    <property type="component" value="Unassembled WGS sequence"/>
</dbReference>
<protein>
    <submittedName>
        <fullName evidence="2">Reverse transcriptase</fullName>
    </submittedName>
</protein>
<keyword evidence="2" id="KW-0695">RNA-directed DNA polymerase</keyword>
<feature type="domain" description="Reverse transcriptase zinc-binding" evidence="1">
    <location>
        <begin position="167"/>
        <end position="253"/>
    </location>
</feature>
<dbReference type="InterPro" id="IPR026960">
    <property type="entry name" value="RVT-Znf"/>
</dbReference>
<dbReference type="OrthoDB" id="1705419at2759"/>
<dbReference type="AlphaFoldDB" id="A0A2U1PIX0"/>
<dbReference type="STRING" id="35608.A0A2U1PIX0"/>
<sequence length="529" mass="60624">MPRNLAKGKETMAKALWRKLIDAKYGRTEYILSPAIPSKASVSPVWKKITDILHSRSPSGVVAKKGLVHCVGKGDCIRFWDDHWVEGHILKTSFPRIFALAAIKSGSVCDFGLWDNGQWKWNVKLRRKLFDWEVEQFNSFMLTLNSVVMMATRNDKVVWSFDSLGKFSSRSFGKEMEKSNYSDPILHSVWKFKAPPKAHLLCWQSIISKLPTRDVLLRFGIISENQSRCPLCKSCIESVDHLSIHCKFTLSIWYALISGWDCEWVIPKNMRTLFSWLMDMAKVVKCKEVWQTTFFSVVWHVWEARNKAIFVDNISSFWQVLDLVKFRTGCWVKAFSPACPYSLLDFHVNLFSITTCGSTMKKNDHTQQWCPPVVGSLKFNVDGAARGKSGPAALFSIPLGVLYSNVSEVMEIKKLVGCDSLNEVSWIRRPLERPWRLLSHFQEIDLFLSTNGNRSIAHIKREGILLHHSRLFIKVNAQQGDHVDEVMLINRTSEDECNQEADVIFLDYLDIKSTRQHGPCDARASITIK</sequence>
<dbReference type="PANTHER" id="PTHR36617:SF5">
    <property type="entry name" value="OS05G0421675 PROTEIN"/>
    <property type="match status" value="1"/>
</dbReference>
<keyword evidence="3" id="KW-1185">Reference proteome</keyword>
<reference evidence="2 3" key="1">
    <citation type="journal article" date="2018" name="Mol. Plant">
        <title>The genome of Artemisia annua provides insight into the evolution of Asteraceae family and artemisinin biosynthesis.</title>
        <authorList>
            <person name="Shen Q."/>
            <person name="Zhang L."/>
            <person name="Liao Z."/>
            <person name="Wang S."/>
            <person name="Yan T."/>
            <person name="Shi P."/>
            <person name="Liu M."/>
            <person name="Fu X."/>
            <person name="Pan Q."/>
            <person name="Wang Y."/>
            <person name="Lv Z."/>
            <person name="Lu X."/>
            <person name="Zhang F."/>
            <person name="Jiang W."/>
            <person name="Ma Y."/>
            <person name="Chen M."/>
            <person name="Hao X."/>
            <person name="Li L."/>
            <person name="Tang Y."/>
            <person name="Lv G."/>
            <person name="Zhou Y."/>
            <person name="Sun X."/>
            <person name="Brodelius P.E."/>
            <person name="Rose J.K.C."/>
            <person name="Tang K."/>
        </authorList>
    </citation>
    <scope>NUCLEOTIDE SEQUENCE [LARGE SCALE GENOMIC DNA]</scope>
    <source>
        <strain evidence="3">cv. Huhao1</strain>
        <tissue evidence="2">Leaf</tissue>
    </source>
</reference>
<dbReference type="PANTHER" id="PTHR36617">
    <property type="entry name" value="PROTEIN, PUTATIVE-RELATED"/>
    <property type="match status" value="1"/>
</dbReference>
<organism evidence="2 3">
    <name type="scientific">Artemisia annua</name>
    <name type="common">Sweet wormwood</name>
    <dbReference type="NCBI Taxonomy" id="35608"/>
    <lineage>
        <taxon>Eukaryota</taxon>
        <taxon>Viridiplantae</taxon>
        <taxon>Streptophyta</taxon>
        <taxon>Embryophyta</taxon>
        <taxon>Tracheophyta</taxon>
        <taxon>Spermatophyta</taxon>
        <taxon>Magnoliopsida</taxon>
        <taxon>eudicotyledons</taxon>
        <taxon>Gunneridae</taxon>
        <taxon>Pentapetalae</taxon>
        <taxon>asterids</taxon>
        <taxon>campanulids</taxon>
        <taxon>Asterales</taxon>
        <taxon>Asteraceae</taxon>
        <taxon>Asteroideae</taxon>
        <taxon>Anthemideae</taxon>
        <taxon>Artemisiinae</taxon>
        <taxon>Artemisia</taxon>
    </lineage>
</organism>
<keyword evidence="2" id="KW-0808">Transferase</keyword>
<evidence type="ECO:0000313" key="3">
    <source>
        <dbReference type="Proteomes" id="UP000245207"/>
    </source>
</evidence>
<dbReference type="GO" id="GO:0003964">
    <property type="term" value="F:RNA-directed DNA polymerase activity"/>
    <property type="evidence" value="ECO:0007669"/>
    <property type="project" value="UniProtKB-KW"/>
</dbReference>